<organism evidence="10 11">
    <name type="scientific">Halogranum rubrum</name>
    <dbReference type="NCBI Taxonomy" id="553466"/>
    <lineage>
        <taxon>Archaea</taxon>
        <taxon>Methanobacteriati</taxon>
        <taxon>Methanobacteriota</taxon>
        <taxon>Stenosarchaea group</taxon>
        <taxon>Halobacteria</taxon>
        <taxon>Halobacteriales</taxon>
        <taxon>Haloferacaceae</taxon>
    </lineage>
</organism>
<feature type="compositionally biased region" description="Low complexity" evidence="8">
    <location>
        <begin position="43"/>
        <end position="72"/>
    </location>
</feature>
<dbReference type="PANTHER" id="PTHR13887:SF14">
    <property type="entry name" value="DISULFIDE BOND FORMATION PROTEIN D"/>
    <property type="match status" value="1"/>
</dbReference>
<evidence type="ECO:0000256" key="6">
    <source>
        <dbReference type="ARBA" id="ARBA00023157"/>
    </source>
</evidence>
<dbReference type="InterPro" id="IPR012336">
    <property type="entry name" value="Thioredoxin-like_fold"/>
</dbReference>
<accession>A0A1I4D8B9</accession>
<keyword evidence="5" id="KW-0560">Oxidoreductase</keyword>
<keyword evidence="6" id="KW-1015">Disulfide bond</keyword>
<dbReference type="InterPro" id="IPR006311">
    <property type="entry name" value="TAT_signal"/>
</dbReference>
<evidence type="ECO:0000256" key="4">
    <source>
        <dbReference type="ARBA" id="ARBA00022982"/>
    </source>
</evidence>
<evidence type="ECO:0000256" key="3">
    <source>
        <dbReference type="ARBA" id="ARBA00022729"/>
    </source>
</evidence>
<evidence type="ECO:0000256" key="7">
    <source>
        <dbReference type="ARBA" id="ARBA00023284"/>
    </source>
</evidence>
<keyword evidence="11" id="KW-1185">Reference proteome</keyword>
<dbReference type="SUPFAM" id="SSF52833">
    <property type="entry name" value="Thioredoxin-like"/>
    <property type="match status" value="1"/>
</dbReference>
<evidence type="ECO:0000256" key="2">
    <source>
        <dbReference type="ARBA" id="ARBA00007787"/>
    </source>
</evidence>
<reference evidence="11" key="1">
    <citation type="submission" date="2016-10" db="EMBL/GenBank/DDBJ databases">
        <authorList>
            <person name="Varghese N."/>
            <person name="Submissions S."/>
        </authorList>
    </citation>
    <scope>NUCLEOTIDE SEQUENCE [LARGE SCALE GENOMIC DNA]</scope>
    <source>
        <strain evidence="11">CGMCC 1.7738</strain>
    </source>
</reference>
<evidence type="ECO:0000313" key="10">
    <source>
        <dbReference type="EMBL" id="SFK88617.1"/>
    </source>
</evidence>
<feature type="region of interest" description="Disordered" evidence="8">
    <location>
        <begin position="28"/>
        <end position="72"/>
    </location>
</feature>
<dbReference type="Proteomes" id="UP000199607">
    <property type="component" value="Unassembled WGS sequence"/>
</dbReference>
<dbReference type="Pfam" id="PF13462">
    <property type="entry name" value="Thioredoxin_4"/>
    <property type="match status" value="1"/>
</dbReference>
<sequence length="272" mass="29597">MSRQTRRALLRGTAVTAIAGLAGCSATGSTGSTETVANTDTGSSESTATERPTESTATAEPTTTVSSKPVTPAMHAASETTGFGVDLAGVPVVGDADATLDLYYWSDYQCPFCQKFEHRTLPKLVRTHVSEGRLRIPLLQFPNIGKNSTTLSVMSRCVWRQTRENTEAFWNWHTTMFEEQGFPNGDWSKRSNLLELTRGVEGVDADAVDACMEENRDAIVSKVEAERKRGQNAGLDGTPSFVVYDPEADRSADLQGAQPYSRFDSTVRSLLE</sequence>
<dbReference type="STRING" id="553466.SAMN04487950_1642"/>
<evidence type="ECO:0000256" key="5">
    <source>
        <dbReference type="ARBA" id="ARBA00023002"/>
    </source>
</evidence>
<feature type="domain" description="Thioredoxin-like fold" evidence="9">
    <location>
        <begin position="91"/>
        <end position="251"/>
    </location>
</feature>
<evidence type="ECO:0000256" key="8">
    <source>
        <dbReference type="SAM" id="MobiDB-lite"/>
    </source>
</evidence>
<protein>
    <submittedName>
        <fullName evidence="10">Protein-disulfide isomerase</fullName>
    </submittedName>
</protein>
<dbReference type="PROSITE" id="PS51257">
    <property type="entry name" value="PROKAR_LIPOPROTEIN"/>
    <property type="match status" value="1"/>
</dbReference>
<name>A0A1I4D8B9_9EURY</name>
<keyword evidence="4" id="KW-0249">Electron transport</keyword>
<keyword evidence="7" id="KW-0676">Redox-active center</keyword>
<dbReference type="InterPro" id="IPR036249">
    <property type="entry name" value="Thioredoxin-like_sf"/>
</dbReference>
<dbReference type="Gene3D" id="3.40.30.10">
    <property type="entry name" value="Glutaredoxin"/>
    <property type="match status" value="1"/>
</dbReference>
<dbReference type="PANTHER" id="PTHR13887">
    <property type="entry name" value="GLUTATHIONE S-TRANSFERASE KAPPA"/>
    <property type="match status" value="1"/>
</dbReference>
<comment type="similarity">
    <text evidence="2">Belongs to the glutaredoxin family.</text>
</comment>
<evidence type="ECO:0000313" key="11">
    <source>
        <dbReference type="Proteomes" id="UP000199607"/>
    </source>
</evidence>
<evidence type="ECO:0000256" key="1">
    <source>
        <dbReference type="ARBA" id="ARBA00005791"/>
    </source>
</evidence>
<comment type="similarity">
    <text evidence="1">Belongs to the thioredoxin family. DsbA subfamily.</text>
</comment>
<proteinExistence type="inferred from homology"/>
<gene>
    <name evidence="10" type="ORF">SAMN04487950_1642</name>
</gene>
<dbReference type="GO" id="GO:0016491">
    <property type="term" value="F:oxidoreductase activity"/>
    <property type="evidence" value="ECO:0007669"/>
    <property type="project" value="UniProtKB-KW"/>
</dbReference>
<dbReference type="EMBL" id="FOTC01000001">
    <property type="protein sequence ID" value="SFK88617.1"/>
    <property type="molecule type" value="Genomic_DNA"/>
</dbReference>
<keyword evidence="10" id="KW-0413">Isomerase</keyword>
<evidence type="ECO:0000259" key="9">
    <source>
        <dbReference type="Pfam" id="PF13462"/>
    </source>
</evidence>
<dbReference type="GO" id="GO:0016853">
    <property type="term" value="F:isomerase activity"/>
    <property type="evidence" value="ECO:0007669"/>
    <property type="project" value="UniProtKB-KW"/>
</dbReference>
<dbReference type="AlphaFoldDB" id="A0A1I4D8B9"/>
<feature type="compositionally biased region" description="Polar residues" evidence="8">
    <location>
        <begin position="28"/>
        <end position="42"/>
    </location>
</feature>
<keyword evidence="4" id="KW-0813">Transport</keyword>
<dbReference type="PROSITE" id="PS51318">
    <property type="entry name" value="TAT"/>
    <property type="match status" value="1"/>
</dbReference>
<keyword evidence="3" id="KW-0732">Signal</keyword>
<dbReference type="RefSeq" id="WP_089868081.1">
    <property type="nucleotide sequence ID" value="NZ_FOTC01000001.1"/>
</dbReference>